<keyword evidence="2" id="KW-1003">Cell membrane</keyword>
<evidence type="ECO:0000256" key="1">
    <source>
        <dbReference type="ARBA" id="ARBA00004651"/>
    </source>
</evidence>
<accession>A0A553PTW8</accession>
<keyword evidence="5 8" id="KW-0472">Membrane</keyword>
<dbReference type="PANTHER" id="PTHR42643">
    <property type="entry name" value="IONOTROPIC RECEPTOR 20A-RELATED"/>
    <property type="match status" value="1"/>
</dbReference>
<sequence>MIVMDHNLFSPRSLQALGVPCIHGTVFESRPVELNGFLQAFQALRISSKPRVEVRTELDKDRIKLLDDIHRSFDLVVNGQTFPPPSIGSRFLHVTTFNNWPNHFYTSSGLTGTDVTLFNVLSKNLQFSYMLLPPALSVNGRVQSGVADLALCQLTLTNERYHMADFAPVLSEHDLALVGPKAKPKSEYEALILPFDHWTWFGLCTSLLGSFIMLAFFKVNLSPGKGILDDTYEAFCLALAPLLQASLSHNIYRSNGFMSIYCFLFLWTGMGLLLTLAYKSTLLATMTMVVFNGVIDTPEEVRSSQLPVYVLSQSLMETALISSPRKIYQDIYDQNVTPFGTAFPLSSTPPDMNDKIDDNRAFLISTRTNTMREANRFAFKDSIYIGATSWLGPKGSRIVAQISDPLMRLQAGGLTNKWFKDELQNALNSHGSMSNQPTNEPIHLGHVTPPFILLGCSLVICFAVFLGEVIGSYVSENEGK</sequence>
<keyword evidence="7" id="KW-0325">Glycoprotein</keyword>
<dbReference type="Gene3D" id="3.40.190.10">
    <property type="entry name" value="Periplasmic binding protein-like II"/>
    <property type="match status" value="1"/>
</dbReference>
<organism evidence="9 10">
    <name type="scientific">Tigriopus californicus</name>
    <name type="common">Marine copepod</name>
    <dbReference type="NCBI Taxonomy" id="6832"/>
    <lineage>
        <taxon>Eukaryota</taxon>
        <taxon>Metazoa</taxon>
        <taxon>Ecdysozoa</taxon>
        <taxon>Arthropoda</taxon>
        <taxon>Crustacea</taxon>
        <taxon>Multicrustacea</taxon>
        <taxon>Hexanauplia</taxon>
        <taxon>Copepoda</taxon>
        <taxon>Harpacticoida</taxon>
        <taxon>Harpacticidae</taxon>
        <taxon>Tigriopus</taxon>
    </lineage>
</organism>
<dbReference type="EMBL" id="VCGU01000001">
    <property type="protein sequence ID" value="TRY81125.1"/>
    <property type="molecule type" value="Genomic_DNA"/>
</dbReference>
<evidence type="ECO:0000256" key="6">
    <source>
        <dbReference type="ARBA" id="ARBA00023170"/>
    </source>
</evidence>
<comment type="caution">
    <text evidence="9">The sequence shown here is derived from an EMBL/GenBank/DDBJ whole genome shotgun (WGS) entry which is preliminary data.</text>
</comment>
<feature type="transmembrane region" description="Helical" evidence="8">
    <location>
        <begin position="198"/>
        <end position="219"/>
    </location>
</feature>
<comment type="subcellular location">
    <subcellularLocation>
        <location evidence="1">Cell membrane</location>
        <topology evidence="1">Multi-pass membrane protein</topology>
    </subcellularLocation>
</comment>
<dbReference type="AlphaFoldDB" id="A0A553PTW8"/>
<dbReference type="SUPFAM" id="SSF53850">
    <property type="entry name" value="Periplasmic binding protein-like II"/>
    <property type="match status" value="1"/>
</dbReference>
<keyword evidence="3 8" id="KW-0812">Transmembrane</keyword>
<evidence type="ECO:0000256" key="8">
    <source>
        <dbReference type="SAM" id="Phobius"/>
    </source>
</evidence>
<feature type="transmembrane region" description="Helical" evidence="8">
    <location>
        <begin position="258"/>
        <end position="278"/>
    </location>
</feature>
<dbReference type="Proteomes" id="UP000318571">
    <property type="component" value="Chromosome 12"/>
</dbReference>
<protein>
    <recommendedName>
        <fullName evidence="11">Ionotropic glutamate receptor C-terminal domain-containing protein</fullName>
    </recommendedName>
</protein>
<evidence type="ECO:0000256" key="7">
    <source>
        <dbReference type="ARBA" id="ARBA00023180"/>
    </source>
</evidence>
<evidence type="ECO:0000256" key="4">
    <source>
        <dbReference type="ARBA" id="ARBA00022989"/>
    </source>
</evidence>
<dbReference type="InterPro" id="IPR052192">
    <property type="entry name" value="Insect_Ionotropic_Sensory_Rcpt"/>
</dbReference>
<gene>
    <name evidence="9" type="ORF">TCAL_14457</name>
</gene>
<evidence type="ECO:0000256" key="3">
    <source>
        <dbReference type="ARBA" id="ARBA00022692"/>
    </source>
</evidence>
<evidence type="ECO:0000256" key="5">
    <source>
        <dbReference type="ARBA" id="ARBA00023136"/>
    </source>
</evidence>
<reference evidence="9 10" key="1">
    <citation type="journal article" date="2018" name="Nat. Ecol. Evol.">
        <title>Genomic signatures of mitonuclear coevolution across populations of Tigriopus californicus.</title>
        <authorList>
            <person name="Barreto F.S."/>
            <person name="Watson E.T."/>
            <person name="Lima T.G."/>
            <person name="Willett C.S."/>
            <person name="Edmands S."/>
            <person name="Li W."/>
            <person name="Burton R.S."/>
        </authorList>
    </citation>
    <scope>NUCLEOTIDE SEQUENCE [LARGE SCALE GENOMIC DNA]</scope>
    <source>
        <strain evidence="9 10">San Diego</strain>
    </source>
</reference>
<name>A0A553PTW8_TIGCA</name>
<dbReference type="PANTHER" id="PTHR42643:SF24">
    <property type="entry name" value="IONOTROPIC RECEPTOR 60A"/>
    <property type="match status" value="1"/>
</dbReference>
<evidence type="ECO:0000313" key="10">
    <source>
        <dbReference type="Proteomes" id="UP000318571"/>
    </source>
</evidence>
<keyword evidence="6" id="KW-0675">Receptor</keyword>
<dbReference type="GO" id="GO:0005886">
    <property type="term" value="C:plasma membrane"/>
    <property type="evidence" value="ECO:0007669"/>
    <property type="project" value="UniProtKB-SubCell"/>
</dbReference>
<evidence type="ECO:0000313" key="9">
    <source>
        <dbReference type="EMBL" id="TRY81125.1"/>
    </source>
</evidence>
<evidence type="ECO:0000256" key="2">
    <source>
        <dbReference type="ARBA" id="ARBA00022475"/>
    </source>
</evidence>
<feature type="transmembrane region" description="Helical" evidence="8">
    <location>
        <begin position="451"/>
        <end position="474"/>
    </location>
</feature>
<keyword evidence="4 8" id="KW-1133">Transmembrane helix</keyword>
<keyword evidence="10" id="KW-1185">Reference proteome</keyword>
<proteinExistence type="predicted"/>
<evidence type="ECO:0008006" key="11">
    <source>
        <dbReference type="Google" id="ProtNLM"/>
    </source>
</evidence>